<keyword evidence="1" id="KW-0319">Glycerol metabolism</keyword>
<evidence type="ECO:0000259" key="8">
    <source>
        <dbReference type="PROSITE" id="PS51078"/>
    </source>
</evidence>
<comment type="function">
    <text evidence="5">May be an activator protein for the gylABX operon.</text>
</comment>
<dbReference type="EMBL" id="RKHQ01000001">
    <property type="protein sequence ID" value="ROR97021.1"/>
    <property type="molecule type" value="Genomic_DNA"/>
</dbReference>
<dbReference type="PROSITE" id="PS51078">
    <property type="entry name" value="ICLR_ED"/>
    <property type="match status" value="1"/>
</dbReference>
<dbReference type="AlphaFoldDB" id="A0A3N2DB34"/>
<dbReference type="PROSITE" id="PS51077">
    <property type="entry name" value="HTH_ICLR"/>
    <property type="match status" value="1"/>
</dbReference>
<name>A0A3N2DB34_9MICO</name>
<evidence type="ECO:0000256" key="3">
    <source>
        <dbReference type="ARBA" id="ARBA00023125"/>
    </source>
</evidence>
<evidence type="ECO:0000259" key="7">
    <source>
        <dbReference type="PROSITE" id="PS51077"/>
    </source>
</evidence>
<dbReference type="PANTHER" id="PTHR30136:SF35">
    <property type="entry name" value="HTH-TYPE TRANSCRIPTIONAL REGULATOR RV1719"/>
    <property type="match status" value="1"/>
</dbReference>
<dbReference type="InterPro" id="IPR036390">
    <property type="entry name" value="WH_DNA-bd_sf"/>
</dbReference>
<evidence type="ECO:0000256" key="4">
    <source>
        <dbReference type="ARBA" id="ARBA00023163"/>
    </source>
</evidence>
<protein>
    <recommendedName>
        <fullName evidence="6">Glycerol operon regulatory protein</fullName>
    </recommendedName>
</protein>
<organism evidence="9 10">
    <name type="scientific">Salana multivorans</name>
    <dbReference type="NCBI Taxonomy" id="120377"/>
    <lineage>
        <taxon>Bacteria</taxon>
        <taxon>Bacillati</taxon>
        <taxon>Actinomycetota</taxon>
        <taxon>Actinomycetes</taxon>
        <taxon>Micrococcales</taxon>
        <taxon>Beutenbergiaceae</taxon>
        <taxon>Salana</taxon>
    </lineage>
</organism>
<dbReference type="Proteomes" id="UP000275356">
    <property type="component" value="Unassembled WGS sequence"/>
</dbReference>
<dbReference type="FunFam" id="1.10.10.10:FF:000056">
    <property type="entry name" value="IclR family transcriptional regulator"/>
    <property type="match status" value="1"/>
</dbReference>
<keyword evidence="10" id="KW-1185">Reference proteome</keyword>
<dbReference type="PANTHER" id="PTHR30136">
    <property type="entry name" value="HELIX-TURN-HELIX TRANSCRIPTIONAL REGULATOR, ICLR FAMILY"/>
    <property type="match status" value="1"/>
</dbReference>
<evidence type="ECO:0000256" key="1">
    <source>
        <dbReference type="ARBA" id="ARBA00022798"/>
    </source>
</evidence>
<dbReference type="InterPro" id="IPR050707">
    <property type="entry name" value="HTH_MetabolicPath_Reg"/>
</dbReference>
<dbReference type="Pfam" id="PF01614">
    <property type="entry name" value="IclR_C"/>
    <property type="match status" value="1"/>
</dbReference>
<evidence type="ECO:0000313" key="10">
    <source>
        <dbReference type="Proteomes" id="UP000275356"/>
    </source>
</evidence>
<dbReference type="InterPro" id="IPR014757">
    <property type="entry name" value="Tscrpt_reg_IclR_C"/>
</dbReference>
<reference evidence="9 10" key="1">
    <citation type="submission" date="2018-11" db="EMBL/GenBank/DDBJ databases">
        <title>Sequencing the genomes of 1000 actinobacteria strains.</title>
        <authorList>
            <person name="Klenk H.-P."/>
        </authorList>
    </citation>
    <scope>NUCLEOTIDE SEQUENCE [LARGE SCALE GENOMIC DNA]</scope>
    <source>
        <strain evidence="9 10">DSM 13521</strain>
    </source>
</reference>
<evidence type="ECO:0000256" key="6">
    <source>
        <dbReference type="ARBA" id="ARBA00070406"/>
    </source>
</evidence>
<dbReference type="Pfam" id="PF09339">
    <property type="entry name" value="HTH_IclR"/>
    <property type="match status" value="1"/>
</dbReference>
<sequence length="256" mass="26571">MEKDAASPVESIDRALVVLSQLAAAGTDGLSLGQLADRLGVHKTTVHRALAALRFRDFVAQDPGSGLYRLGAAAVTLGDAYYAGDNLAASLHPALVALSREVDELVHLGTLAGAQIVYLDKVEPDRPVRVWSAVGRRMPAATTALGRAMLMDRGLSAEALAPYLAADGSGGLSGDRLADVLATARARGFASECEENEPGIACVALPLERAGAAVAAVSVTAPRERMSDERMAEVADDFRRVLPGLLPPGLVVRGGV</sequence>
<feature type="domain" description="HTH iclR-type" evidence="7">
    <location>
        <begin position="9"/>
        <end position="72"/>
    </location>
</feature>
<evidence type="ECO:0000313" key="9">
    <source>
        <dbReference type="EMBL" id="ROR97021.1"/>
    </source>
</evidence>
<keyword evidence="4" id="KW-0804">Transcription</keyword>
<dbReference type="InterPro" id="IPR005471">
    <property type="entry name" value="Tscrpt_reg_IclR_N"/>
</dbReference>
<keyword evidence="3" id="KW-0238">DNA-binding</keyword>
<dbReference type="OrthoDB" id="9000968at2"/>
<dbReference type="RefSeq" id="WP_123739122.1">
    <property type="nucleotide sequence ID" value="NZ_RKHQ01000001.1"/>
</dbReference>
<dbReference type="SUPFAM" id="SSF55781">
    <property type="entry name" value="GAF domain-like"/>
    <property type="match status" value="1"/>
</dbReference>
<dbReference type="GO" id="GO:0003677">
    <property type="term" value="F:DNA binding"/>
    <property type="evidence" value="ECO:0007669"/>
    <property type="project" value="UniProtKB-KW"/>
</dbReference>
<dbReference type="Gene3D" id="3.30.450.40">
    <property type="match status" value="1"/>
</dbReference>
<evidence type="ECO:0000256" key="2">
    <source>
        <dbReference type="ARBA" id="ARBA00023015"/>
    </source>
</evidence>
<dbReference type="GO" id="GO:0003700">
    <property type="term" value="F:DNA-binding transcription factor activity"/>
    <property type="evidence" value="ECO:0007669"/>
    <property type="project" value="TreeGrafter"/>
</dbReference>
<proteinExistence type="predicted"/>
<feature type="domain" description="IclR-ED" evidence="8">
    <location>
        <begin position="73"/>
        <end position="256"/>
    </location>
</feature>
<comment type="caution">
    <text evidence="9">The sequence shown here is derived from an EMBL/GenBank/DDBJ whole genome shotgun (WGS) entry which is preliminary data.</text>
</comment>
<dbReference type="SMART" id="SM00346">
    <property type="entry name" value="HTH_ICLR"/>
    <property type="match status" value="1"/>
</dbReference>
<accession>A0A3N2DB34</accession>
<dbReference type="GO" id="GO:0045892">
    <property type="term" value="P:negative regulation of DNA-templated transcription"/>
    <property type="evidence" value="ECO:0007669"/>
    <property type="project" value="TreeGrafter"/>
</dbReference>
<keyword evidence="2" id="KW-0805">Transcription regulation</keyword>
<dbReference type="InterPro" id="IPR029016">
    <property type="entry name" value="GAF-like_dom_sf"/>
</dbReference>
<dbReference type="Gene3D" id="1.10.10.10">
    <property type="entry name" value="Winged helix-like DNA-binding domain superfamily/Winged helix DNA-binding domain"/>
    <property type="match status" value="1"/>
</dbReference>
<gene>
    <name evidence="9" type="ORF">EDD28_1614</name>
</gene>
<dbReference type="GO" id="GO:0006071">
    <property type="term" value="P:glycerol metabolic process"/>
    <property type="evidence" value="ECO:0007669"/>
    <property type="project" value="UniProtKB-KW"/>
</dbReference>
<dbReference type="SUPFAM" id="SSF46785">
    <property type="entry name" value="Winged helix' DNA-binding domain"/>
    <property type="match status" value="1"/>
</dbReference>
<evidence type="ECO:0000256" key="5">
    <source>
        <dbReference type="ARBA" id="ARBA00058938"/>
    </source>
</evidence>
<dbReference type="InterPro" id="IPR036388">
    <property type="entry name" value="WH-like_DNA-bd_sf"/>
</dbReference>